<dbReference type="PIRSF" id="PIRSF006232">
    <property type="entry name" value="Pirin"/>
    <property type="match status" value="1"/>
</dbReference>
<evidence type="ECO:0000313" key="5">
    <source>
        <dbReference type="EMBL" id="MFD1780613.1"/>
    </source>
</evidence>
<comment type="similarity">
    <text evidence="1 2">Belongs to the pirin family.</text>
</comment>
<dbReference type="InterPro" id="IPR003829">
    <property type="entry name" value="Pirin_N_dom"/>
</dbReference>
<evidence type="ECO:0000256" key="2">
    <source>
        <dbReference type="RuleBase" id="RU003457"/>
    </source>
</evidence>
<dbReference type="Proteomes" id="UP001597227">
    <property type="component" value="Unassembled WGS sequence"/>
</dbReference>
<accession>A0ABW4MSW9</accession>
<proteinExistence type="inferred from homology"/>
<dbReference type="EMBL" id="JBHUEK010000026">
    <property type="protein sequence ID" value="MFD1780613.1"/>
    <property type="molecule type" value="Genomic_DNA"/>
</dbReference>
<sequence length="245" mass="28087">MLQKLSAEKHWQPYKGPFTITRIQPGDILEENKDFAFGSLSIIDHAVMKKGLTIKMHEHVNDEILSYVWRGTMHHKDSTGIEVPITTGHLMMMNAGRSFWHEEKVKNDQVEMLQIFVRPYESDLEPTIQFHEKPIRNRDWYLMVGPEESKAPLKVRQNVYILDAHLRQGDQLEIPVYQGLSPFLYVVDGELTVGDFQIKKKEAVTDLEEPLPSITGVADTTAVLFYVDMNAPVSMEGTISGKWAY</sequence>
<dbReference type="PANTHER" id="PTHR43212:SF3">
    <property type="entry name" value="QUERCETIN 2,3-DIOXYGENASE"/>
    <property type="match status" value="1"/>
</dbReference>
<evidence type="ECO:0000259" key="4">
    <source>
        <dbReference type="Pfam" id="PF17954"/>
    </source>
</evidence>
<name>A0ABW4MSW9_9BACI</name>
<dbReference type="RefSeq" id="WP_304214818.1">
    <property type="nucleotide sequence ID" value="NZ_JBHUEK010000026.1"/>
</dbReference>
<evidence type="ECO:0000259" key="3">
    <source>
        <dbReference type="Pfam" id="PF02678"/>
    </source>
</evidence>
<dbReference type="Pfam" id="PF17954">
    <property type="entry name" value="Pirin_C_2"/>
    <property type="match status" value="1"/>
</dbReference>
<feature type="domain" description="Pirin N-terminal" evidence="3">
    <location>
        <begin position="32"/>
        <end position="117"/>
    </location>
</feature>
<keyword evidence="6" id="KW-1185">Reference proteome</keyword>
<protein>
    <submittedName>
        <fullName evidence="5">Pirin family protein</fullName>
    </submittedName>
</protein>
<dbReference type="Gene3D" id="2.60.120.10">
    <property type="entry name" value="Jelly Rolls"/>
    <property type="match status" value="2"/>
</dbReference>
<evidence type="ECO:0000256" key="1">
    <source>
        <dbReference type="ARBA" id="ARBA00008416"/>
    </source>
</evidence>
<dbReference type="PANTHER" id="PTHR43212">
    <property type="entry name" value="QUERCETIN 2,3-DIOXYGENASE"/>
    <property type="match status" value="1"/>
</dbReference>
<reference evidence="6" key="1">
    <citation type="journal article" date="2019" name="Int. J. Syst. Evol. Microbiol.">
        <title>The Global Catalogue of Microorganisms (GCM) 10K type strain sequencing project: providing services to taxonomists for standard genome sequencing and annotation.</title>
        <authorList>
            <consortium name="The Broad Institute Genomics Platform"/>
            <consortium name="The Broad Institute Genome Sequencing Center for Infectious Disease"/>
            <person name="Wu L."/>
            <person name="Ma J."/>
        </authorList>
    </citation>
    <scope>NUCLEOTIDE SEQUENCE [LARGE SCALE GENOMIC DNA]</scope>
    <source>
        <strain evidence="6">CCUG 15531</strain>
    </source>
</reference>
<comment type="caution">
    <text evidence="5">The sequence shown here is derived from an EMBL/GenBank/DDBJ whole genome shotgun (WGS) entry which is preliminary data.</text>
</comment>
<evidence type="ECO:0000313" key="6">
    <source>
        <dbReference type="Proteomes" id="UP001597227"/>
    </source>
</evidence>
<dbReference type="InterPro" id="IPR012093">
    <property type="entry name" value="Pirin"/>
</dbReference>
<dbReference type="InterPro" id="IPR014710">
    <property type="entry name" value="RmlC-like_jellyroll"/>
</dbReference>
<organism evidence="5 6">
    <name type="scientific">Fredinandcohnia salidurans</name>
    <dbReference type="NCBI Taxonomy" id="2595041"/>
    <lineage>
        <taxon>Bacteria</taxon>
        <taxon>Bacillati</taxon>
        <taxon>Bacillota</taxon>
        <taxon>Bacilli</taxon>
        <taxon>Bacillales</taxon>
        <taxon>Bacillaceae</taxon>
        <taxon>Fredinandcohnia</taxon>
    </lineage>
</organism>
<dbReference type="InterPro" id="IPR011051">
    <property type="entry name" value="RmlC_Cupin_sf"/>
</dbReference>
<dbReference type="Pfam" id="PF02678">
    <property type="entry name" value="Pirin"/>
    <property type="match status" value="1"/>
</dbReference>
<dbReference type="InterPro" id="IPR041602">
    <property type="entry name" value="Quercetinase_C"/>
</dbReference>
<feature type="domain" description="Quercetin 2,3-dioxygenase C-terminal cupin" evidence="4">
    <location>
        <begin position="142"/>
        <end position="225"/>
    </location>
</feature>
<dbReference type="SUPFAM" id="SSF51182">
    <property type="entry name" value="RmlC-like cupins"/>
    <property type="match status" value="1"/>
</dbReference>
<gene>
    <name evidence="5" type="ORF">ACFSFW_18260</name>
</gene>